<dbReference type="Pfam" id="PF12833">
    <property type="entry name" value="HTH_18"/>
    <property type="match status" value="1"/>
</dbReference>
<evidence type="ECO:0000256" key="1">
    <source>
        <dbReference type="ARBA" id="ARBA00023015"/>
    </source>
</evidence>
<evidence type="ECO:0000259" key="4">
    <source>
        <dbReference type="PROSITE" id="PS01124"/>
    </source>
</evidence>
<dbReference type="SMART" id="SM00342">
    <property type="entry name" value="HTH_ARAC"/>
    <property type="match status" value="1"/>
</dbReference>
<dbReference type="AlphaFoldDB" id="B1KM98"/>
<dbReference type="Gene3D" id="1.10.10.60">
    <property type="entry name" value="Homeodomain-like"/>
    <property type="match status" value="1"/>
</dbReference>
<organism evidence="5 6">
    <name type="scientific">Shewanella woodyi (strain ATCC 51908 / MS32)</name>
    <dbReference type="NCBI Taxonomy" id="392500"/>
    <lineage>
        <taxon>Bacteria</taxon>
        <taxon>Pseudomonadati</taxon>
        <taxon>Pseudomonadota</taxon>
        <taxon>Gammaproteobacteria</taxon>
        <taxon>Alteromonadales</taxon>
        <taxon>Shewanellaceae</taxon>
        <taxon>Shewanella</taxon>
    </lineage>
</organism>
<dbReference type="GO" id="GO:0003700">
    <property type="term" value="F:DNA-binding transcription factor activity"/>
    <property type="evidence" value="ECO:0007669"/>
    <property type="project" value="InterPro"/>
</dbReference>
<reference evidence="5 6" key="1">
    <citation type="submission" date="2008-02" db="EMBL/GenBank/DDBJ databases">
        <title>Complete sequence of Shewanella woodyi ATCC 51908.</title>
        <authorList>
            <consortium name="US DOE Joint Genome Institute"/>
            <person name="Copeland A."/>
            <person name="Lucas S."/>
            <person name="Lapidus A."/>
            <person name="Glavina del Rio T."/>
            <person name="Dalin E."/>
            <person name="Tice H."/>
            <person name="Bruce D."/>
            <person name="Goodwin L."/>
            <person name="Pitluck S."/>
            <person name="Sims D."/>
            <person name="Brettin T."/>
            <person name="Detter J.C."/>
            <person name="Han C."/>
            <person name="Kuske C.R."/>
            <person name="Schmutz J."/>
            <person name="Larimer F."/>
            <person name="Land M."/>
            <person name="Hauser L."/>
            <person name="Kyrpides N."/>
            <person name="Lykidis A."/>
            <person name="Zhao J.-S."/>
            <person name="Richardson P."/>
        </authorList>
    </citation>
    <scope>NUCLEOTIDE SEQUENCE [LARGE SCALE GENOMIC DNA]</scope>
    <source>
        <strain evidence="6">ATCC 51908 / MS32</strain>
    </source>
</reference>
<dbReference type="KEGG" id="swd:Swoo_0210"/>
<keyword evidence="2" id="KW-0238">DNA-binding</keyword>
<accession>B1KM98</accession>
<dbReference type="PRINTS" id="PR00032">
    <property type="entry name" value="HTHARAC"/>
</dbReference>
<proteinExistence type="predicted"/>
<evidence type="ECO:0000313" key="6">
    <source>
        <dbReference type="Proteomes" id="UP000002168"/>
    </source>
</evidence>
<evidence type="ECO:0000256" key="2">
    <source>
        <dbReference type="ARBA" id="ARBA00023125"/>
    </source>
</evidence>
<dbReference type="HOGENOM" id="CLU_049704_4_1_6"/>
<dbReference type="InterPro" id="IPR020449">
    <property type="entry name" value="Tscrpt_reg_AraC-type_HTH"/>
</dbReference>
<gene>
    <name evidence="5" type="ordered locus">Swoo_0210</name>
</gene>
<name>B1KM98_SHEWM</name>
<dbReference type="PANTHER" id="PTHR43280:SF2">
    <property type="entry name" value="HTH-TYPE TRANSCRIPTIONAL REGULATOR EXSA"/>
    <property type="match status" value="1"/>
</dbReference>
<dbReference type="eggNOG" id="COG2207">
    <property type="taxonomic scope" value="Bacteria"/>
</dbReference>
<dbReference type="InterPro" id="IPR035418">
    <property type="entry name" value="AraC-bd_2"/>
</dbReference>
<feature type="domain" description="HTH araC/xylS-type" evidence="4">
    <location>
        <begin position="220"/>
        <end position="321"/>
    </location>
</feature>
<dbReference type="PROSITE" id="PS01124">
    <property type="entry name" value="HTH_ARAC_FAMILY_2"/>
    <property type="match status" value="1"/>
</dbReference>
<keyword evidence="3" id="KW-0804">Transcription</keyword>
<protein>
    <submittedName>
        <fullName evidence="5">Transcriptional regulator, AraC family</fullName>
    </submittedName>
</protein>
<dbReference type="GO" id="GO:0043565">
    <property type="term" value="F:sequence-specific DNA binding"/>
    <property type="evidence" value="ECO:0007669"/>
    <property type="project" value="InterPro"/>
</dbReference>
<dbReference type="RefSeq" id="WP_012322860.1">
    <property type="nucleotide sequence ID" value="NC_010506.1"/>
</dbReference>
<evidence type="ECO:0000256" key="3">
    <source>
        <dbReference type="ARBA" id="ARBA00023163"/>
    </source>
</evidence>
<dbReference type="STRING" id="392500.Swoo_0210"/>
<dbReference type="InterPro" id="IPR018060">
    <property type="entry name" value="HTH_AraC"/>
</dbReference>
<sequence>MSFLINDGYKKMTLDVASYERIDYWREQICHEFVQLDCEPLNKDRFHGEIRGGLNFGLLSVSEVQGEAQIVTRTKQQIAHSSEAYFLMSFQLFQQGVVKQNGREAILQPGSFTLYDSSEPYSLTFEKEFHQLIIQMPKHVLSRYLIHPEKYTAVPLSGKEGIGAVLSNFIFSVVKEYKELDTIHPELVENFLNMIAMAYSCSVMHNKLKKKALSKDALVERVLSYIENNYANHQLSNQHIADAHGISLRYLYKLFQKQEHTIHQIIQKRRLMMSRQLLQEDSKFDFSLDSLSYAVGFTSSSHFSRAFKDYFGECPRDFRQKIFLESTRDS</sequence>
<keyword evidence="6" id="KW-1185">Reference proteome</keyword>
<dbReference type="PANTHER" id="PTHR43280">
    <property type="entry name" value="ARAC-FAMILY TRANSCRIPTIONAL REGULATOR"/>
    <property type="match status" value="1"/>
</dbReference>
<dbReference type="Proteomes" id="UP000002168">
    <property type="component" value="Chromosome"/>
</dbReference>
<dbReference type="SUPFAM" id="SSF46689">
    <property type="entry name" value="Homeodomain-like"/>
    <property type="match status" value="1"/>
</dbReference>
<dbReference type="EMBL" id="CP000961">
    <property type="protein sequence ID" value="ACA84511.1"/>
    <property type="molecule type" value="Genomic_DNA"/>
</dbReference>
<dbReference type="Pfam" id="PF14525">
    <property type="entry name" value="AraC_binding_2"/>
    <property type="match status" value="1"/>
</dbReference>
<dbReference type="InterPro" id="IPR009057">
    <property type="entry name" value="Homeodomain-like_sf"/>
</dbReference>
<keyword evidence="1" id="KW-0805">Transcription regulation</keyword>
<evidence type="ECO:0000313" key="5">
    <source>
        <dbReference type="EMBL" id="ACA84511.1"/>
    </source>
</evidence>